<dbReference type="KEGG" id="hlr:HALLA_10685"/>
<keyword evidence="1" id="KW-1133">Transmembrane helix</keyword>
<keyword evidence="1" id="KW-0472">Membrane</keyword>
<dbReference type="EMBL" id="CP007055">
    <property type="protein sequence ID" value="AHG00877.1"/>
    <property type="molecule type" value="Genomic_DNA"/>
</dbReference>
<protein>
    <submittedName>
        <fullName evidence="2">Uncharacterized protein</fullName>
    </submittedName>
</protein>
<dbReference type="RefSeq" id="WP_242406193.1">
    <property type="nucleotide sequence ID" value="NZ_CP007055.1"/>
</dbReference>
<keyword evidence="1" id="KW-0812">Transmembrane</keyword>
<dbReference type="Proteomes" id="UP000019024">
    <property type="component" value="Chromosome"/>
</dbReference>
<feature type="transmembrane region" description="Helical" evidence="1">
    <location>
        <begin position="27"/>
        <end position="48"/>
    </location>
</feature>
<dbReference type="GeneID" id="25144927"/>
<sequence>MSETDSFRERTVQANEGLERVRRERRLHAVALGIAVSIGLVAASVHWFGLVLGGALLGLVSPTLARGVGYAITFGALVLGVFVLTIGSSVWPVLEMTPIVYVTVASAFGLPVFGSLVRGLG</sequence>
<reference evidence="2 3" key="1">
    <citation type="submission" date="2014-01" db="EMBL/GenBank/DDBJ databases">
        <authorList>
            <consortium name="DOE Joint Genome Institute"/>
            <person name="Anderson I."/>
            <person name="Huntemann M."/>
            <person name="Han J."/>
            <person name="Chen A."/>
            <person name="Kyrpides N."/>
            <person name="Mavromatis K."/>
            <person name="Markowitz V."/>
            <person name="Palaniappan K."/>
            <person name="Ivanova N."/>
            <person name="Schaumberg A."/>
            <person name="Pati A."/>
            <person name="Liolios K."/>
            <person name="Nordberg H.P."/>
            <person name="Cantor M.N."/>
            <person name="Hua S.X."/>
            <person name="Woyke T."/>
        </authorList>
    </citation>
    <scope>NUCLEOTIDE SEQUENCE [LARGE SCALE GENOMIC DNA]</scope>
    <source>
        <strain evidence="2 3">XH-48</strain>
    </source>
</reference>
<evidence type="ECO:0000313" key="2">
    <source>
        <dbReference type="EMBL" id="AHG00877.1"/>
    </source>
</evidence>
<keyword evidence="3" id="KW-1185">Reference proteome</keyword>
<accession>W0JUA4</accession>
<dbReference type="eggNOG" id="arCOG11494">
    <property type="taxonomic scope" value="Archaea"/>
</dbReference>
<dbReference type="STRING" id="797299.HALLA_10685"/>
<organism evidence="2 3">
    <name type="scientific">Halostagnicola larsenii XH-48</name>
    <dbReference type="NCBI Taxonomy" id="797299"/>
    <lineage>
        <taxon>Archaea</taxon>
        <taxon>Methanobacteriati</taxon>
        <taxon>Methanobacteriota</taxon>
        <taxon>Stenosarchaea group</taxon>
        <taxon>Halobacteria</taxon>
        <taxon>Halobacteriales</taxon>
        <taxon>Natrialbaceae</taxon>
        <taxon>Halostagnicola</taxon>
    </lineage>
</organism>
<dbReference type="AlphaFoldDB" id="W0JUA4"/>
<evidence type="ECO:0000256" key="1">
    <source>
        <dbReference type="SAM" id="Phobius"/>
    </source>
</evidence>
<feature type="transmembrane region" description="Helical" evidence="1">
    <location>
        <begin position="99"/>
        <end position="117"/>
    </location>
</feature>
<dbReference type="HOGENOM" id="CLU_150440_0_0_2"/>
<gene>
    <name evidence="2" type="ORF">HALLA_10685</name>
</gene>
<proteinExistence type="predicted"/>
<feature type="transmembrane region" description="Helical" evidence="1">
    <location>
        <begin position="68"/>
        <end position="87"/>
    </location>
</feature>
<name>W0JUA4_9EURY</name>
<evidence type="ECO:0000313" key="3">
    <source>
        <dbReference type="Proteomes" id="UP000019024"/>
    </source>
</evidence>